<sequence>LHAFDGYVNNPSGTKRKIVEHIYKKGDRAFNTGDVMVADKYGYLYFCDRTGDTYRWKGENVSTVEVENILMNVLNRNDVVVFGVSIPGMLIVFILFTKYCSSNK</sequence>
<keyword evidence="2" id="KW-0436">Ligase</keyword>
<feature type="transmembrane region" description="Helical" evidence="5">
    <location>
        <begin position="79"/>
        <end position="97"/>
    </location>
</feature>
<comment type="similarity">
    <text evidence="1">Belongs to the ATP-dependent AMP-binding enzyme family.</text>
</comment>
<evidence type="ECO:0000256" key="1">
    <source>
        <dbReference type="ARBA" id="ARBA00006432"/>
    </source>
</evidence>
<dbReference type="Gene3D" id="3.40.50.12780">
    <property type="entry name" value="N-terminal domain of ligase-like"/>
    <property type="match status" value="1"/>
</dbReference>
<keyword evidence="4" id="KW-0067">ATP-binding</keyword>
<organism evidence="6 7">
    <name type="scientific">Rotaria magnacalcarata</name>
    <dbReference type="NCBI Taxonomy" id="392030"/>
    <lineage>
        <taxon>Eukaryota</taxon>
        <taxon>Metazoa</taxon>
        <taxon>Spiralia</taxon>
        <taxon>Gnathifera</taxon>
        <taxon>Rotifera</taxon>
        <taxon>Eurotatoria</taxon>
        <taxon>Bdelloidea</taxon>
        <taxon>Philodinida</taxon>
        <taxon>Philodinidae</taxon>
        <taxon>Rotaria</taxon>
    </lineage>
</organism>
<keyword evidence="5" id="KW-1133">Transmembrane helix</keyword>
<dbReference type="InterPro" id="IPR042099">
    <property type="entry name" value="ANL_N_sf"/>
</dbReference>
<proteinExistence type="inferred from homology"/>
<evidence type="ECO:0000313" key="7">
    <source>
        <dbReference type="Proteomes" id="UP000676336"/>
    </source>
</evidence>
<reference evidence="6" key="1">
    <citation type="submission" date="2021-02" db="EMBL/GenBank/DDBJ databases">
        <authorList>
            <person name="Nowell W R."/>
        </authorList>
    </citation>
    <scope>NUCLEOTIDE SEQUENCE</scope>
</reference>
<protein>
    <recommendedName>
        <fullName evidence="8">Long-chain fatty acid transport protein 4</fullName>
    </recommendedName>
</protein>
<evidence type="ECO:0000256" key="2">
    <source>
        <dbReference type="ARBA" id="ARBA00022598"/>
    </source>
</evidence>
<comment type="caution">
    <text evidence="6">The sequence shown here is derived from an EMBL/GenBank/DDBJ whole genome shotgun (WGS) entry which is preliminary data.</text>
</comment>
<accession>A0A8S3K0E1</accession>
<gene>
    <name evidence="6" type="ORF">SMN809_LOCUS83809</name>
</gene>
<dbReference type="GO" id="GO:0005886">
    <property type="term" value="C:plasma membrane"/>
    <property type="evidence" value="ECO:0007669"/>
    <property type="project" value="TreeGrafter"/>
</dbReference>
<dbReference type="GO" id="GO:0005324">
    <property type="term" value="F:long-chain fatty acid transmembrane transporter activity"/>
    <property type="evidence" value="ECO:0007669"/>
    <property type="project" value="TreeGrafter"/>
</dbReference>
<keyword evidence="5" id="KW-0472">Membrane</keyword>
<keyword evidence="5" id="KW-0812">Transmembrane</keyword>
<dbReference type="Proteomes" id="UP000676336">
    <property type="component" value="Unassembled WGS sequence"/>
</dbReference>
<dbReference type="PANTHER" id="PTHR43107">
    <property type="entry name" value="LONG-CHAIN FATTY ACID TRANSPORT PROTEIN"/>
    <property type="match status" value="1"/>
</dbReference>
<dbReference type="GO" id="GO:0001579">
    <property type="term" value="P:medium-chain fatty acid transport"/>
    <property type="evidence" value="ECO:0007669"/>
    <property type="project" value="TreeGrafter"/>
</dbReference>
<dbReference type="GO" id="GO:0005789">
    <property type="term" value="C:endoplasmic reticulum membrane"/>
    <property type="evidence" value="ECO:0007669"/>
    <property type="project" value="TreeGrafter"/>
</dbReference>
<dbReference type="GO" id="GO:0044539">
    <property type="term" value="P:long-chain fatty acid import into cell"/>
    <property type="evidence" value="ECO:0007669"/>
    <property type="project" value="TreeGrafter"/>
</dbReference>
<name>A0A8S3K0E1_9BILA</name>
<keyword evidence="3" id="KW-0547">Nucleotide-binding</keyword>
<dbReference type="SUPFAM" id="SSF56801">
    <property type="entry name" value="Acetyl-CoA synthetase-like"/>
    <property type="match status" value="1"/>
</dbReference>
<feature type="non-terminal residue" evidence="6">
    <location>
        <position position="1"/>
    </location>
</feature>
<evidence type="ECO:0008006" key="8">
    <source>
        <dbReference type="Google" id="ProtNLM"/>
    </source>
</evidence>
<evidence type="ECO:0000256" key="3">
    <source>
        <dbReference type="ARBA" id="ARBA00022741"/>
    </source>
</evidence>
<evidence type="ECO:0000256" key="5">
    <source>
        <dbReference type="SAM" id="Phobius"/>
    </source>
</evidence>
<dbReference type="GO" id="GO:0090434">
    <property type="term" value="F:oleoyl-CoA ligase activity"/>
    <property type="evidence" value="ECO:0007669"/>
    <property type="project" value="TreeGrafter"/>
</dbReference>
<evidence type="ECO:0000313" key="6">
    <source>
        <dbReference type="EMBL" id="CAF5224459.1"/>
    </source>
</evidence>
<dbReference type="PANTHER" id="PTHR43107:SF15">
    <property type="entry name" value="FATTY ACID TRANSPORT PROTEIN 3, ISOFORM A"/>
    <property type="match status" value="1"/>
</dbReference>
<dbReference type="AlphaFoldDB" id="A0A8S3K0E1"/>
<dbReference type="GO" id="GO:0005524">
    <property type="term" value="F:ATP binding"/>
    <property type="evidence" value="ECO:0007669"/>
    <property type="project" value="UniProtKB-KW"/>
</dbReference>
<dbReference type="EMBL" id="CAJOBI010357088">
    <property type="protein sequence ID" value="CAF5224459.1"/>
    <property type="molecule type" value="Genomic_DNA"/>
</dbReference>
<evidence type="ECO:0000256" key="4">
    <source>
        <dbReference type="ARBA" id="ARBA00022840"/>
    </source>
</evidence>